<dbReference type="AlphaFoldDB" id="A0A0D2HPP7"/>
<organism evidence="1 2">
    <name type="scientific">Dethiosulfatarculus sandiegensis</name>
    <dbReference type="NCBI Taxonomy" id="1429043"/>
    <lineage>
        <taxon>Bacteria</taxon>
        <taxon>Pseudomonadati</taxon>
        <taxon>Thermodesulfobacteriota</taxon>
        <taxon>Desulfarculia</taxon>
        <taxon>Desulfarculales</taxon>
        <taxon>Desulfarculaceae</taxon>
        <taxon>Dethiosulfatarculus</taxon>
    </lineage>
</organism>
<reference evidence="1 2" key="1">
    <citation type="submission" date="2013-11" db="EMBL/GenBank/DDBJ databases">
        <title>Metagenomic analysis of a methanogenic consortium involved in long chain n-alkane degradation.</title>
        <authorList>
            <person name="Davidova I.A."/>
            <person name="Callaghan A.V."/>
            <person name="Wawrik B."/>
            <person name="Pruitt S."/>
            <person name="Marks C."/>
            <person name="Duncan K.E."/>
            <person name="Suflita J.M."/>
        </authorList>
    </citation>
    <scope>NUCLEOTIDE SEQUENCE [LARGE SCALE GENOMIC DNA]</scope>
    <source>
        <strain evidence="1 2">SPR</strain>
    </source>
</reference>
<dbReference type="Proteomes" id="UP000032233">
    <property type="component" value="Unassembled WGS sequence"/>
</dbReference>
<dbReference type="EMBL" id="AZAC01000032">
    <property type="protein sequence ID" value="KIX12458.1"/>
    <property type="molecule type" value="Genomic_DNA"/>
</dbReference>
<dbReference type="InParanoid" id="A0A0D2HPP7"/>
<evidence type="ECO:0000313" key="2">
    <source>
        <dbReference type="Proteomes" id="UP000032233"/>
    </source>
</evidence>
<dbReference type="RefSeq" id="WP_044350653.1">
    <property type="nucleotide sequence ID" value="NZ_AZAC01000032.1"/>
</dbReference>
<proteinExistence type="predicted"/>
<accession>A0A0D2HPP7</accession>
<keyword evidence="2" id="KW-1185">Reference proteome</keyword>
<name>A0A0D2HPP7_9BACT</name>
<dbReference type="STRING" id="1429043.X474_19185"/>
<sequence length="232" mass="25790">MIRQKSTIFLACAGLVLSILLGFFCSMARAEDFSQLAFLPQEELFAQVAVLEKRTKANSDDFPAWKGLGIAFHILASDNEPEFISRSVDALKKVLAQTPRDWEAMCYLGSSTTMLATTTWNPMAKLDFVNQGGALMDKAVKNAPSNITVRMTRGCNSLELPGFLGRGELALEDFCRLAQLVEGLPQSADPLKLSVYEKYAFCLRQDGRETEADHYKNLAAKLSEKHLSERKK</sequence>
<dbReference type="Gene3D" id="1.25.40.10">
    <property type="entry name" value="Tetratricopeptide repeat domain"/>
    <property type="match status" value="1"/>
</dbReference>
<protein>
    <submittedName>
        <fullName evidence="1">Uncharacterized protein</fullName>
    </submittedName>
</protein>
<evidence type="ECO:0000313" key="1">
    <source>
        <dbReference type="EMBL" id="KIX12458.1"/>
    </source>
</evidence>
<gene>
    <name evidence="1" type="ORF">X474_19185</name>
</gene>
<dbReference type="OrthoDB" id="6291391at2"/>
<dbReference type="SUPFAM" id="SSF48452">
    <property type="entry name" value="TPR-like"/>
    <property type="match status" value="1"/>
</dbReference>
<dbReference type="InterPro" id="IPR011990">
    <property type="entry name" value="TPR-like_helical_dom_sf"/>
</dbReference>
<comment type="caution">
    <text evidence="1">The sequence shown here is derived from an EMBL/GenBank/DDBJ whole genome shotgun (WGS) entry which is preliminary data.</text>
</comment>